<accession>A0A380X666</accession>
<name>A0A380X666_AVIPA</name>
<gene>
    <name evidence="1" type="ORF">NCTC10926_02184</name>
</gene>
<dbReference type="Proteomes" id="UP000254620">
    <property type="component" value="Unassembled WGS sequence"/>
</dbReference>
<evidence type="ECO:0000313" key="2">
    <source>
        <dbReference type="Proteomes" id="UP000254620"/>
    </source>
</evidence>
<proteinExistence type="predicted"/>
<reference evidence="1 2" key="1">
    <citation type="submission" date="2018-06" db="EMBL/GenBank/DDBJ databases">
        <authorList>
            <consortium name="Pathogen Informatics"/>
            <person name="Doyle S."/>
        </authorList>
    </citation>
    <scope>NUCLEOTIDE SEQUENCE [LARGE SCALE GENOMIC DNA]</scope>
    <source>
        <strain evidence="1 2">NCTC10926</strain>
    </source>
</reference>
<organism evidence="1 2">
    <name type="scientific">Avibacterium paragallinarum</name>
    <name type="common">Haemophilus gallinarum</name>
    <dbReference type="NCBI Taxonomy" id="728"/>
    <lineage>
        <taxon>Bacteria</taxon>
        <taxon>Pseudomonadati</taxon>
        <taxon>Pseudomonadota</taxon>
        <taxon>Gammaproteobacteria</taxon>
        <taxon>Pasteurellales</taxon>
        <taxon>Pasteurellaceae</taxon>
        <taxon>Avibacterium</taxon>
    </lineage>
</organism>
<dbReference type="AlphaFoldDB" id="A0A380X666"/>
<dbReference type="EMBL" id="UFSW01000001">
    <property type="protein sequence ID" value="SUU98742.1"/>
    <property type="molecule type" value="Genomic_DNA"/>
</dbReference>
<protein>
    <submittedName>
        <fullName evidence="1">Uncharacterized protein</fullName>
    </submittedName>
</protein>
<sequence>MSFELRKQLADLKAECNALFEQRLSVLRDKKKTQFR</sequence>
<evidence type="ECO:0000313" key="1">
    <source>
        <dbReference type="EMBL" id="SUU98742.1"/>
    </source>
</evidence>